<evidence type="ECO:0000256" key="5">
    <source>
        <dbReference type="SAM" id="Phobius"/>
    </source>
</evidence>
<dbReference type="GO" id="GO:0016020">
    <property type="term" value="C:membrane"/>
    <property type="evidence" value="ECO:0007669"/>
    <property type="project" value="UniProtKB-SubCell"/>
</dbReference>
<evidence type="ECO:0000313" key="8">
    <source>
        <dbReference type="RefSeq" id="XP_032812037.1"/>
    </source>
</evidence>
<feature type="transmembrane region" description="Helical" evidence="5">
    <location>
        <begin position="48"/>
        <end position="72"/>
    </location>
</feature>
<gene>
    <name evidence="8" type="primary">LOC116943335</name>
</gene>
<dbReference type="GO" id="GO:0008610">
    <property type="term" value="P:lipid biosynthetic process"/>
    <property type="evidence" value="ECO:0007669"/>
    <property type="project" value="InterPro"/>
</dbReference>
<evidence type="ECO:0000256" key="2">
    <source>
        <dbReference type="ARBA" id="ARBA00022692"/>
    </source>
</evidence>
<reference evidence="8" key="1">
    <citation type="submission" date="2025-08" db="UniProtKB">
        <authorList>
            <consortium name="RefSeq"/>
        </authorList>
    </citation>
    <scope>IDENTIFICATION</scope>
    <source>
        <tissue evidence="8">Sperm</tissue>
    </source>
</reference>
<dbReference type="GO" id="GO:0016491">
    <property type="term" value="F:oxidoreductase activity"/>
    <property type="evidence" value="ECO:0007669"/>
    <property type="project" value="InterPro"/>
</dbReference>
<feature type="transmembrane region" description="Helical" evidence="5">
    <location>
        <begin position="140"/>
        <end position="158"/>
    </location>
</feature>
<feature type="domain" description="Fatty acid hydroxylase" evidence="6">
    <location>
        <begin position="141"/>
        <end position="276"/>
    </location>
</feature>
<dbReference type="AlphaFoldDB" id="A0AAJ7T6A2"/>
<dbReference type="InterPro" id="IPR050307">
    <property type="entry name" value="Sterol_Desaturase_Related"/>
</dbReference>
<keyword evidence="7" id="KW-1185">Reference proteome</keyword>
<dbReference type="Pfam" id="PF04116">
    <property type="entry name" value="FA_hydroxylase"/>
    <property type="match status" value="1"/>
</dbReference>
<dbReference type="InterPro" id="IPR006694">
    <property type="entry name" value="Fatty_acid_hydroxylase"/>
</dbReference>
<keyword evidence="2 5" id="KW-0812">Transmembrane</keyword>
<protein>
    <submittedName>
        <fullName evidence="8">Cholesterol 25-hydroxylase-like protein 1, member 2</fullName>
    </submittedName>
</protein>
<dbReference type="RefSeq" id="XP_032812037.1">
    <property type="nucleotide sequence ID" value="XM_032956146.1"/>
</dbReference>
<keyword evidence="3 5" id="KW-1133">Transmembrane helix</keyword>
<evidence type="ECO:0000256" key="4">
    <source>
        <dbReference type="ARBA" id="ARBA00023136"/>
    </source>
</evidence>
<keyword evidence="4 5" id="KW-0472">Membrane</keyword>
<organism evidence="7 8">
    <name type="scientific">Petromyzon marinus</name>
    <name type="common">Sea lamprey</name>
    <dbReference type="NCBI Taxonomy" id="7757"/>
    <lineage>
        <taxon>Eukaryota</taxon>
        <taxon>Metazoa</taxon>
        <taxon>Chordata</taxon>
        <taxon>Craniata</taxon>
        <taxon>Vertebrata</taxon>
        <taxon>Cyclostomata</taxon>
        <taxon>Hyperoartia</taxon>
        <taxon>Petromyzontiformes</taxon>
        <taxon>Petromyzontidae</taxon>
        <taxon>Petromyzon</taxon>
    </lineage>
</organism>
<comment type="subcellular location">
    <subcellularLocation>
        <location evidence="1">Membrane</location>
    </subcellularLocation>
</comment>
<dbReference type="GO" id="GO:0005506">
    <property type="term" value="F:iron ion binding"/>
    <property type="evidence" value="ECO:0007669"/>
    <property type="project" value="InterPro"/>
</dbReference>
<dbReference type="Proteomes" id="UP001318040">
    <property type="component" value="Chromosome 17"/>
</dbReference>
<name>A0AAJ7T6A2_PETMA</name>
<feature type="transmembrane region" description="Helical" evidence="5">
    <location>
        <begin position="93"/>
        <end position="120"/>
    </location>
</feature>
<evidence type="ECO:0000256" key="3">
    <source>
        <dbReference type="ARBA" id="ARBA00022989"/>
    </source>
</evidence>
<proteinExistence type="predicted"/>
<evidence type="ECO:0000313" key="7">
    <source>
        <dbReference type="Proteomes" id="UP001318040"/>
    </source>
</evidence>
<evidence type="ECO:0000259" key="6">
    <source>
        <dbReference type="Pfam" id="PF04116"/>
    </source>
</evidence>
<sequence length="291" mass="33706">MGHQMMLEAVQSARLCKLLESWTGEESLLQPLWDVLRLNYGHTLRSSIFPAVLSVTAYYVFCLLFTAVGLVTRRLAPHLRHYKIQASKEEPSLRAVCDCVALTIYNNVVFVFPATVAQWYWRPAIDLPEKAPSLFELCHGVLACLLLFDFQYFAWHLLHHRVRWLYRTFHAVHHECTVPFAWSTQYMGGWELISVGIWTTIDPIVLHCHLLTTWTFMLLNVYLSIEDHSGYDLPWGLHHLLPRGLYGGAPHHDLHHQKPTKNFAPYFCHWDKIFGTSVEVKPMDKSPQGSR</sequence>
<evidence type="ECO:0000256" key="1">
    <source>
        <dbReference type="ARBA" id="ARBA00004370"/>
    </source>
</evidence>
<accession>A0AAJ7T6A2</accession>
<dbReference type="PANTHER" id="PTHR11863">
    <property type="entry name" value="STEROL DESATURASE"/>
    <property type="match status" value="1"/>
</dbReference>
<dbReference type="KEGG" id="pmrn:116943335"/>